<keyword evidence="3" id="KW-0949">S-adenosyl-L-methionine</keyword>
<dbReference type="SUPFAM" id="SSF53335">
    <property type="entry name" value="S-adenosyl-L-methionine-dependent methyltransferases"/>
    <property type="match status" value="1"/>
</dbReference>
<keyword evidence="1 4" id="KW-0489">Methyltransferase</keyword>
<dbReference type="GO" id="GO:0006298">
    <property type="term" value="P:mismatch repair"/>
    <property type="evidence" value="ECO:0007669"/>
    <property type="project" value="TreeGrafter"/>
</dbReference>
<dbReference type="AlphaFoldDB" id="A0A2X2LPX6"/>
<dbReference type="REBASE" id="414700">
    <property type="entry name" value="M.Smu11343ORF5724P"/>
</dbReference>
<evidence type="ECO:0000256" key="3">
    <source>
        <dbReference type="ARBA" id="ARBA00022691"/>
    </source>
</evidence>
<dbReference type="GeneID" id="97180459"/>
<evidence type="ECO:0000256" key="2">
    <source>
        <dbReference type="ARBA" id="ARBA00022679"/>
    </source>
</evidence>
<dbReference type="PANTHER" id="PTHR30481:SF4">
    <property type="entry name" value="SITE-SPECIFIC DNA-METHYLTRANSFERASE (ADENINE-SPECIFIC)"/>
    <property type="match status" value="1"/>
</dbReference>
<dbReference type="EC" id="2.1.1.72" evidence="4"/>
<dbReference type="GO" id="GO:0009307">
    <property type="term" value="P:DNA restriction-modification system"/>
    <property type="evidence" value="ECO:0007669"/>
    <property type="project" value="InterPro"/>
</dbReference>
<dbReference type="InterPro" id="IPR012263">
    <property type="entry name" value="M_m6A_EcoRV"/>
</dbReference>
<dbReference type="Proteomes" id="UP000251241">
    <property type="component" value="Unassembled WGS sequence"/>
</dbReference>
<reference evidence="4 5" key="1">
    <citation type="submission" date="2018-06" db="EMBL/GenBank/DDBJ databases">
        <authorList>
            <consortium name="Pathogen Informatics"/>
            <person name="Doyle S."/>
        </authorList>
    </citation>
    <scope>NUCLEOTIDE SEQUENCE [LARGE SCALE GENOMIC DNA]</scope>
    <source>
        <strain evidence="4 5">NCTC11343</strain>
    </source>
</reference>
<proteinExistence type="predicted"/>
<dbReference type="PANTHER" id="PTHR30481">
    <property type="entry name" value="DNA ADENINE METHYLASE"/>
    <property type="match status" value="1"/>
</dbReference>
<evidence type="ECO:0000313" key="5">
    <source>
        <dbReference type="Proteomes" id="UP000251241"/>
    </source>
</evidence>
<dbReference type="EMBL" id="UAUU01000011">
    <property type="protein sequence ID" value="SPZ95049.1"/>
    <property type="molecule type" value="Genomic_DNA"/>
</dbReference>
<dbReference type="Gene3D" id="3.40.50.150">
    <property type="entry name" value="Vaccinia Virus protein VP39"/>
    <property type="match status" value="2"/>
</dbReference>
<sequence length="284" mass="33045">MAKNKMVTPLTYYGGKQQLAKIIIPLIPPHYTYVEPFVGGGAIFWSKPRSEVEVINDYNRELINFYEMVKNQFVELEKMIRITLHSRSLHSDALVIYNNPHLFDRLQRAWAVWVLCNQSFSAKIGDSWGYDVRDQTSTRRLSNKRASFSEEYAIRLQNVQIENTDAIRIINSRDHEKAFHYCDPPYFNSDCGHYDGYSKHDFESLLLCLSRAKGKFLLSSYPSDLLNKFSRDLNWHTVKMQKDVLVDKHSGKVPKKKIEVLTANYDLAIVQGTLNFKSQEHENL</sequence>
<dbReference type="GO" id="GO:0009007">
    <property type="term" value="F:site-specific DNA-methyltransferase (adenine-specific) activity"/>
    <property type="evidence" value="ECO:0007669"/>
    <property type="project" value="UniProtKB-EC"/>
</dbReference>
<dbReference type="GO" id="GO:0043565">
    <property type="term" value="F:sequence-specific DNA binding"/>
    <property type="evidence" value="ECO:0007669"/>
    <property type="project" value="TreeGrafter"/>
</dbReference>
<dbReference type="GO" id="GO:1904047">
    <property type="term" value="F:S-adenosyl-L-methionine binding"/>
    <property type="evidence" value="ECO:0007669"/>
    <property type="project" value="TreeGrafter"/>
</dbReference>
<accession>A0A2X2LPX6</accession>
<dbReference type="Pfam" id="PF02086">
    <property type="entry name" value="MethyltransfD12"/>
    <property type="match status" value="1"/>
</dbReference>
<dbReference type="RefSeq" id="WP_061085370.1">
    <property type="nucleotide sequence ID" value="NZ_CP069793.1"/>
</dbReference>
<dbReference type="InterPro" id="IPR012327">
    <property type="entry name" value="MeTrfase_D12"/>
</dbReference>
<gene>
    <name evidence="4" type="primary">dpnM</name>
    <name evidence="4" type="ORF">NCTC11343_05724</name>
</gene>
<dbReference type="PIRSF" id="PIRSF000398">
    <property type="entry name" value="M_m6A_EcoRV"/>
    <property type="match status" value="1"/>
</dbReference>
<dbReference type="GO" id="GO:0032259">
    <property type="term" value="P:methylation"/>
    <property type="evidence" value="ECO:0007669"/>
    <property type="project" value="UniProtKB-KW"/>
</dbReference>
<evidence type="ECO:0000256" key="1">
    <source>
        <dbReference type="ARBA" id="ARBA00022603"/>
    </source>
</evidence>
<dbReference type="InterPro" id="IPR029063">
    <property type="entry name" value="SAM-dependent_MTases_sf"/>
</dbReference>
<organism evidence="4 5">
    <name type="scientific">Sphingobacterium multivorum</name>
    <dbReference type="NCBI Taxonomy" id="28454"/>
    <lineage>
        <taxon>Bacteria</taxon>
        <taxon>Pseudomonadati</taxon>
        <taxon>Bacteroidota</taxon>
        <taxon>Sphingobacteriia</taxon>
        <taxon>Sphingobacteriales</taxon>
        <taxon>Sphingobacteriaceae</taxon>
        <taxon>Sphingobacterium</taxon>
    </lineage>
</organism>
<keyword evidence="2 4" id="KW-0808">Transferase</keyword>
<name>A0A2X2LPX6_SPHMU</name>
<dbReference type="PRINTS" id="PR00505">
    <property type="entry name" value="D12N6MTFRASE"/>
</dbReference>
<evidence type="ECO:0000313" key="4">
    <source>
        <dbReference type="EMBL" id="SPZ95049.1"/>
    </source>
</evidence>
<protein>
    <submittedName>
        <fullName evidence="4">Modification methylase DpnIIA</fullName>
        <ecNumber evidence="4">2.1.1.72</ecNumber>
    </submittedName>
</protein>